<organism evidence="2">
    <name type="scientific">Uncultured Desulfatiglans sp</name>
    <dbReference type="NCBI Taxonomy" id="1748965"/>
    <lineage>
        <taxon>Bacteria</taxon>
        <taxon>Pseudomonadati</taxon>
        <taxon>Thermodesulfobacteriota</taxon>
        <taxon>Desulfobacteria</taxon>
        <taxon>Desulfatiglandales</taxon>
        <taxon>Desulfatiglandaceae</taxon>
        <taxon>Desulfatiglans</taxon>
        <taxon>environmental samples</taxon>
    </lineage>
</organism>
<reference evidence="2" key="1">
    <citation type="submission" date="2018-07" db="EMBL/GenBank/DDBJ databases">
        <authorList>
            <consortium name="Genoscope - CEA"/>
            <person name="William W."/>
        </authorList>
    </citation>
    <scope>NUCLEOTIDE SEQUENCE</scope>
    <source>
        <strain evidence="2">IK1</strain>
    </source>
</reference>
<dbReference type="AlphaFoldDB" id="A0A653AI27"/>
<dbReference type="CDD" id="cd00827">
    <property type="entry name" value="init_cond_enzymes"/>
    <property type="match status" value="1"/>
</dbReference>
<dbReference type="InterPro" id="IPR016039">
    <property type="entry name" value="Thiolase-like"/>
</dbReference>
<feature type="domain" description="Beta-ketoacyl-[acyl-carrier-protein] synthase III N-terminal" evidence="1">
    <location>
        <begin position="132"/>
        <end position="216"/>
    </location>
</feature>
<dbReference type="SUPFAM" id="SSF53901">
    <property type="entry name" value="Thiolase-like"/>
    <property type="match status" value="2"/>
</dbReference>
<dbReference type="EMBL" id="UPXX01000032">
    <property type="protein sequence ID" value="VBB47345.1"/>
    <property type="molecule type" value="Genomic_DNA"/>
</dbReference>
<dbReference type="Gene3D" id="3.40.47.10">
    <property type="match status" value="2"/>
</dbReference>
<evidence type="ECO:0000259" key="1">
    <source>
        <dbReference type="Pfam" id="PF08545"/>
    </source>
</evidence>
<proteinExistence type="predicted"/>
<name>A0A653AI27_UNCDX</name>
<dbReference type="GO" id="GO:0006633">
    <property type="term" value="P:fatty acid biosynthetic process"/>
    <property type="evidence" value="ECO:0007669"/>
    <property type="project" value="InterPro"/>
</dbReference>
<dbReference type="PANTHER" id="PTHR34069:SF2">
    <property type="entry name" value="BETA-KETOACYL-[ACYL-CARRIER-PROTEIN] SYNTHASE III"/>
    <property type="match status" value="1"/>
</dbReference>
<protein>
    <submittedName>
        <fullName evidence="2">Putative 3-oxoacyl-(Acyl-carrier-protein) synthase III</fullName>
    </submittedName>
</protein>
<dbReference type="GO" id="GO:0044550">
    <property type="term" value="P:secondary metabolite biosynthetic process"/>
    <property type="evidence" value="ECO:0007669"/>
    <property type="project" value="TreeGrafter"/>
</dbReference>
<evidence type="ECO:0000313" key="2">
    <source>
        <dbReference type="EMBL" id="VBB47345.1"/>
    </source>
</evidence>
<accession>A0A653AI27</accession>
<dbReference type="Pfam" id="PF08545">
    <property type="entry name" value="ACP_syn_III"/>
    <property type="match status" value="1"/>
</dbReference>
<dbReference type="PANTHER" id="PTHR34069">
    <property type="entry name" value="3-OXOACYL-[ACYL-CARRIER-PROTEIN] SYNTHASE 3"/>
    <property type="match status" value="1"/>
</dbReference>
<sequence length="366" mass="41069">MQGRNVYITGIGSFSPGNPVPFDEIEEVLGPLTDGPPKLMKRLDRMRKVMRELLGIEYSYYAIDRKTREATETNVSMSVKAAQKALQMAGIEAVDVDLIIYAGILYDYLCPPPSVLVQDALKIPRCAEMSIYSNCTSIYKALQVGSDLIANGRYQNALLVTSQMSSAFLKAEIFNQKVMTEQQVVLRWFLSDGAGALVLTAEKNTRPSLEVVDTYLESVGMGHKPPMRHMMGAINFHPLQVYEKGWHHLEQDLMTVSKLAPALGEKGFKRMIDQTGLNVGDVKCFFVNIPTKHLMDLTINYLRKHWGVDLPFYTKLSTRGYQGAPAIIIALDDYFQTEDLQIGDTLVSFVTESSKWMHAGFILKYC</sequence>
<dbReference type="GO" id="GO:0004315">
    <property type="term" value="F:3-oxoacyl-[acyl-carrier-protein] synthase activity"/>
    <property type="evidence" value="ECO:0007669"/>
    <property type="project" value="InterPro"/>
</dbReference>
<gene>
    <name evidence="2" type="ORF">TRIP_B50259</name>
</gene>
<dbReference type="InterPro" id="IPR013751">
    <property type="entry name" value="ACP_syn_III_N"/>
</dbReference>